<dbReference type="RefSeq" id="WP_126162127.1">
    <property type="nucleotide sequence ID" value="NZ_RQPJ01000003.1"/>
</dbReference>
<feature type="domain" description="Peptidase M16 C-terminal" evidence="2">
    <location>
        <begin position="209"/>
        <end position="396"/>
    </location>
</feature>
<sequence>MKRIIKLVLFALMQITSNNIIGASPQLGPVDSLALDPSIIYGRLPNGFTYYIKSVKDGGDRINMRLYVKVGSSHQNNDELNFPHALEHLAFKCAQDFPNNLLNDPLLLARLGLAQKDIFGQTQYFSTWYSFNVPIANPDAMDTGLLWFENISDLRLTKEIIDQERGPLRQETVFRAGTDLKGHFRRKQIRAELFPCQSDYSDFFGHNQNFSADSLIQFYKKWYRPDRMGLIVVGDIPDVHALEQRIKTRFSKIKGDPYPPQWEDCRLTYLEGSNSFIALNPEPDENRKLEEVELQLYFRDPKTITEHNNWNGLRRRLIWNVLNKIINIRFTEEGRGYNKTFYALGSSPDPIMPAYKVVIKTGVDQAEKTTRQVIRTLQSIKRFGLGEEEWNLAQKEYWKIQEQMDTLDSNYWMQQIGDYFTHGVALPKNKATVLQQWFSKFSLKEFNVLLEQYISDVPSDIAVTVLQQSGDVPVHHRETEVRNWIMQTIGEDMEPIELPKTPARLITKKETSTLEKVRYTDMGTTDWGARKFMLANGTKVVLDTSPSNDPRIQLHGFSPKGAACFPKTDKFSAINAANIVKNAGVGDYDKFALERFLSGTSFWQGVHPYIDYRETGIRADAELEDLENMLQLVFLYFTDPRMDREAFEDWHTQEKKRFQDPTYSPLSLDFFESIKEYVEDPSIIPQGTRRFQGIFGTDMYKAYRIYRQLYGNARDYTFIVSGNFPIRKVLPLLQKYLGNLPNQNSGDTCISRHPVAHTLPKGPVYKKFYVSEMSAAYKMKSVKYSLRYMAKLNDPMDWKEQLRMETLGYLMNYRIKELRFLKNASLYIMNAGATYNRELMQYEFRMSLDCIPEELEMLQKMCKEMVEEVKKGQFAHEILDNVVDKPGLLNIPRSTNYHHFRYNEPYVSPLEVEQFLRSLSIRDIQEVARKYLKEEHLFEFTYQ</sequence>
<evidence type="ECO:0000313" key="3">
    <source>
        <dbReference type="EMBL" id="RTE54139.1"/>
    </source>
</evidence>
<gene>
    <name evidence="3" type="ORF">EHW67_09460</name>
</gene>
<dbReference type="PANTHER" id="PTHR43690">
    <property type="entry name" value="NARDILYSIN"/>
    <property type="match status" value="1"/>
</dbReference>
<comment type="caution">
    <text evidence="3">The sequence shown here is derived from an EMBL/GenBank/DDBJ whole genome shotgun (WGS) entry which is preliminary data.</text>
</comment>
<dbReference type="Pfam" id="PF05193">
    <property type="entry name" value="Peptidase_M16_C"/>
    <property type="match status" value="2"/>
</dbReference>
<dbReference type="EMBL" id="RQPJ01000003">
    <property type="protein sequence ID" value="RTE54139.1"/>
    <property type="molecule type" value="Genomic_DNA"/>
</dbReference>
<dbReference type="SUPFAM" id="SSF63411">
    <property type="entry name" value="LuxS/MPP-like metallohydrolase"/>
    <property type="match status" value="2"/>
</dbReference>
<dbReference type="GO" id="GO:0046872">
    <property type="term" value="F:metal ion binding"/>
    <property type="evidence" value="ECO:0007669"/>
    <property type="project" value="InterPro"/>
</dbReference>
<dbReference type="Gene3D" id="3.30.830.10">
    <property type="entry name" value="Metalloenzyme, LuxS/M16 peptidase-like"/>
    <property type="match status" value="3"/>
</dbReference>
<proteinExistence type="predicted"/>
<name>A0A3S0D6J0_9FLAO</name>
<dbReference type="InterPro" id="IPR011249">
    <property type="entry name" value="Metalloenz_LuxS/M16"/>
</dbReference>
<evidence type="ECO:0000259" key="2">
    <source>
        <dbReference type="Pfam" id="PF05193"/>
    </source>
</evidence>
<evidence type="ECO:0000313" key="4">
    <source>
        <dbReference type="Proteomes" id="UP000267585"/>
    </source>
</evidence>
<protein>
    <submittedName>
        <fullName evidence="3">Insulinase family protein</fullName>
    </submittedName>
</protein>
<dbReference type="PANTHER" id="PTHR43690:SF17">
    <property type="entry name" value="PROTEIN YHJJ"/>
    <property type="match status" value="1"/>
</dbReference>
<feature type="chain" id="PRO_5018756916" evidence="1">
    <location>
        <begin position="23"/>
        <end position="943"/>
    </location>
</feature>
<organism evidence="3 4">
    <name type="scientific">Arenibacter aquaticus</name>
    <dbReference type="NCBI Taxonomy" id="2489054"/>
    <lineage>
        <taxon>Bacteria</taxon>
        <taxon>Pseudomonadati</taxon>
        <taxon>Bacteroidota</taxon>
        <taxon>Flavobacteriia</taxon>
        <taxon>Flavobacteriales</taxon>
        <taxon>Flavobacteriaceae</taxon>
        <taxon>Arenibacter</taxon>
    </lineage>
</organism>
<evidence type="ECO:0000256" key="1">
    <source>
        <dbReference type="SAM" id="SignalP"/>
    </source>
</evidence>
<feature type="domain" description="Peptidase M16 C-terminal" evidence="2">
    <location>
        <begin position="705"/>
        <end position="882"/>
    </location>
</feature>
<feature type="signal peptide" evidence="1">
    <location>
        <begin position="1"/>
        <end position="22"/>
    </location>
</feature>
<dbReference type="InterPro" id="IPR007863">
    <property type="entry name" value="Peptidase_M16_C"/>
</dbReference>
<accession>A0A3S0D6J0</accession>
<keyword evidence="4" id="KW-1185">Reference proteome</keyword>
<keyword evidence="1" id="KW-0732">Signal</keyword>
<dbReference type="AlphaFoldDB" id="A0A3S0D6J0"/>
<dbReference type="InterPro" id="IPR050626">
    <property type="entry name" value="Peptidase_M16"/>
</dbReference>
<dbReference type="OrthoDB" id="9811314at2"/>
<reference evidence="3 4" key="1">
    <citation type="submission" date="2018-11" db="EMBL/GenBank/DDBJ databases">
        <title>Arenibacter aquaticus sp.nov., a marine bacterium isolated from surface seawater in the South China Sea.</title>
        <authorList>
            <person name="Guo J."/>
            <person name="Sun J."/>
        </authorList>
    </citation>
    <scope>NUCLEOTIDE SEQUENCE [LARGE SCALE GENOMIC DNA]</scope>
    <source>
        <strain evidence="3 4">GUO666</strain>
    </source>
</reference>
<dbReference type="Proteomes" id="UP000267585">
    <property type="component" value="Unassembled WGS sequence"/>
</dbReference>